<reference evidence="2 3" key="1">
    <citation type="submission" date="2024-05" db="EMBL/GenBank/DDBJ databases">
        <title>Genome sequencing and assembly of Indian major carp, Cirrhinus mrigala (Hamilton, 1822).</title>
        <authorList>
            <person name="Mohindra V."/>
            <person name="Chowdhury L.M."/>
            <person name="Lal K."/>
            <person name="Jena J.K."/>
        </authorList>
    </citation>
    <scope>NUCLEOTIDE SEQUENCE [LARGE SCALE GENOMIC DNA]</scope>
    <source>
        <strain evidence="2">CM1030</strain>
        <tissue evidence="2">Blood</tissue>
    </source>
</reference>
<evidence type="ECO:0000256" key="1">
    <source>
        <dbReference type="SAM" id="MobiDB-lite"/>
    </source>
</evidence>
<dbReference type="InterPro" id="IPR052679">
    <property type="entry name" value="Cell_Prolif_Regulator"/>
</dbReference>
<dbReference type="EMBL" id="JAMKFB020000021">
    <property type="protein sequence ID" value="KAL0163468.1"/>
    <property type="molecule type" value="Genomic_DNA"/>
</dbReference>
<proteinExistence type="predicted"/>
<protein>
    <submittedName>
        <fullName evidence="2">Uncharacterized protein</fullName>
    </submittedName>
</protein>
<dbReference type="PANTHER" id="PTHR35079">
    <property type="entry name" value="LUNG ADENOMA SUSCEPTIBILITY PROTEIN 2"/>
    <property type="match status" value="1"/>
</dbReference>
<evidence type="ECO:0000313" key="2">
    <source>
        <dbReference type="EMBL" id="KAL0163468.1"/>
    </source>
</evidence>
<dbReference type="AlphaFoldDB" id="A0ABD0NNG8"/>
<feature type="non-terminal residue" evidence="2">
    <location>
        <position position="79"/>
    </location>
</feature>
<dbReference type="PANTHER" id="PTHR35079:SF1">
    <property type="entry name" value="LUNG ADENOMA SUSCEPTIBILITY PROTEIN 2"/>
    <property type="match status" value="1"/>
</dbReference>
<accession>A0ABD0NNG8</accession>
<feature type="region of interest" description="Disordered" evidence="1">
    <location>
        <begin position="56"/>
        <end position="79"/>
    </location>
</feature>
<sequence length="79" mass="8836">MSPESSVTSLLATSGHLQSSLHPEPIPTIKYRDKHYVSASEALDAYITDFQRSLRDSDTTTGKLELPKEISNPHPRNRD</sequence>
<organism evidence="2 3">
    <name type="scientific">Cirrhinus mrigala</name>
    <name type="common">Mrigala</name>
    <dbReference type="NCBI Taxonomy" id="683832"/>
    <lineage>
        <taxon>Eukaryota</taxon>
        <taxon>Metazoa</taxon>
        <taxon>Chordata</taxon>
        <taxon>Craniata</taxon>
        <taxon>Vertebrata</taxon>
        <taxon>Euteleostomi</taxon>
        <taxon>Actinopterygii</taxon>
        <taxon>Neopterygii</taxon>
        <taxon>Teleostei</taxon>
        <taxon>Ostariophysi</taxon>
        <taxon>Cypriniformes</taxon>
        <taxon>Cyprinidae</taxon>
        <taxon>Labeoninae</taxon>
        <taxon>Labeonini</taxon>
        <taxon>Cirrhinus</taxon>
    </lineage>
</organism>
<comment type="caution">
    <text evidence="2">The sequence shown here is derived from an EMBL/GenBank/DDBJ whole genome shotgun (WGS) entry which is preliminary data.</text>
</comment>
<keyword evidence="3" id="KW-1185">Reference proteome</keyword>
<feature type="region of interest" description="Disordered" evidence="1">
    <location>
        <begin position="1"/>
        <end position="26"/>
    </location>
</feature>
<feature type="compositionally biased region" description="Polar residues" evidence="1">
    <location>
        <begin position="1"/>
        <end position="21"/>
    </location>
</feature>
<dbReference type="Proteomes" id="UP001529510">
    <property type="component" value="Unassembled WGS sequence"/>
</dbReference>
<evidence type="ECO:0000313" key="3">
    <source>
        <dbReference type="Proteomes" id="UP001529510"/>
    </source>
</evidence>
<gene>
    <name evidence="2" type="ORF">M9458_042864</name>
</gene>
<name>A0ABD0NNG8_CIRMR</name>